<dbReference type="EMBL" id="JAALLT010000005">
    <property type="protein sequence ID" value="NGP78093.1"/>
    <property type="molecule type" value="Genomic_DNA"/>
</dbReference>
<dbReference type="GO" id="GO:0008616">
    <property type="term" value="P:tRNA queuosine(34) biosynthetic process"/>
    <property type="evidence" value="ECO:0007669"/>
    <property type="project" value="UniProtKB-UniRule"/>
</dbReference>
<evidence type="ECO:0000256" key="5">
    <source>
        <dbReference type="ARBA" id="ARBA00022785"/>
    </source>
</evidence>
<gene>
    <name evidence="7 9" type="primary">tgt</name>
    <name evidence="9" type="ORF">G3570_15700</name>
</gene>
<feature type="active site" description="Proton acceptor" evidence="7">
    <location>
        <position position="92"/>
    </location>
</feature>
<keyword evidence="3 7" id="KW-0808">Transferase</keyword>
<name>A0A6M1TD43_9BACT</name>
<comment type="caution">
    <text evidence="9">The sequence shown here is derived from an EMBL/GenBank/DDBJ whole genome shotgun (WGS) entry which is preliminary data.</text>
</comment>
<dbReference type="NCBIfam" id="TIGR00430">
    <property type="entry name" value="Q_tRNA_tgt"/>
    <property type="match status" value="1"/>
</dbReference>
<feature type="binding site" evidence="7">
    <location>
        <position position="146"/>
    </location>
    <ligand>
        <name>substrate</name>
    </ligand>
</feature>
<dbReference type="NCBIfam" id="TIGR00449">
    <property type="entry name" value="tgt_general"/>
    <property type="match status" value="1"/>
</dbReference>
<keyword evidence="4 7" id="KW-0819">tRNA processing</keyword>
<dbReference type="SUPFAM" id="SSF51713">
    <property type="entry name" value="tRNA-guanine transglycosylase"/>
    <property type="match status" value="1"/>
</dbReference>
<dbReference type="Gene3D" id="3.20.20.105">
    <property type="entry name" value="Queuine tRNA-ribosyltransferase-like"/>
    <property type="match status" value="1"/>
</dbReference>
<keyword evidence="10" id="KW-1185">Reference proteome</keyword>
<dbReference type="FunFam" id="3.20.20.105:FF:000001">
    <property type="entry name" value="Queuine tRNA-ribosyltransferase"/>
    <property type="match status" value="1"/>
</dbReference>
<comment type="similarity">
    <text evidence="7">Belongs to the queuine tRNA-ribosyltransferase family.</text>
</comment>
<keyword evidence="5 7" id="KW-0671">Queuosine biosynthesis</keyword>
<evidence type="ECO:0000313" key="9">
    <source>
        <dbReference type="EMBL" id="NGP78093.1"/>
    </source>
</evidence>
<dbReference type="EC" id="2.4.2.29" evidence="7"/>
<evidence type="ECO:0000256" key="2">
    <source>
        <dbReference type="ARBA" id="ARBA00022676"/>
    </source>
</evidence>
<comment type="caution">
    <text evidence="7">Lacks conserved residue(s) required for the propagation of feature annotation.</text>
</comment>
<protein>
    <recommendedName>
        <fullName evidence="7">Queuine tRNA-ribosyltransferase</fullName>
        <ecNumber evidence="7">2.4.2.29</ecNumber>
    </recommendedName>
    <alternativeName>
        <fullName evidence="7">Guanine insertion enzyme</fullName>
    </alternativeName>
    <alternativeName>
        <fullName evidence="7">tRNA-guanine transglycosylase</fullName>
    </alternativeName>
</protein>
<feature type="binding site" evidence="7">
    <location>
        <position position="194"/>
    </location>
    <ligand>
        <name>substrate</name>
    </ligand>
</feature>
<evidence type="ECO:0000256" key="1">
    <source>
        <dbReference type="ARBA" id="ARBA00004691"/>
    </source>
</evidence>
<comment type="function">
    <text evidence="7">Catalyzes the base-exchange of a guanine (G) residue with the queuine precursor 7-aminomethyl-7-deazaguanine (PreQ1) at position 34 (anticodon wobble position) in tRNAs with GU(N) anticodons (tRNA-Asp, -Asn, -His and -Tyr). Catalysis occurs through a double-displacement mechanism. The nucleophile active site attacks the C1' of nucleotide 34 to detach the guanine base from the RNA, forming a covalent enzyme-RNA intermediate. The proton acceptor active site deprotonates the incoming PreQ1, allowing a nucleophilic attack on the C1' of the ribose to form the product. After dissociation, two additional enzymatic reactions on the tRNA convert PreQ1 to queuine (Q), resulting in the hypermodified nucleoside queuosine (7-(((4,5-cis-dihydroxy-2-cyclopenten-1-yl)amino)methyl)-7-deazaguanosine).</text>
</comment>
<dbReference type="HAMAP" id="MF_00168">
    <property type="entry name" value="Q_tRNA_Tgt"/>
    <property type="match status" value="1"/>
</dbReference>
<feature type="active site" description="Nucleophile" evidence="7">
    <location>
        <position position="271"/>
    </location>
</feature>
<evidence type="ECO:0000256" key="6">
    <source>
        <dbReference type="ARBA" id="ARBA00050112"/>
    </source>
</evidence>
<feature type="region of interest" description="RNA binding" evidence="7">
    <location>
        <begin position="252"/>
        <end position="258"/>
    </location>
</feature>
<feature type="region of interest" description="RNA binding; important for wobble base 34 recognition" evidence="7">
    <location>
        <begin position="276"/>
        <end position="280"/>
    </location>
</feature>
<accession>A0A6M1TD43</accession>
<dbReference type="AlphaFoldDB" id="A0A6M1TD43"/>
<dbReference type="Pfam" id="PF01702">
    <property type="entry name" value="TGT"/>
    <property type="match status" value="1"/>
</dbReference>
<dbReference type="RefSeq" id="WP_165143828.1">
    <property type="nucleotide sequence ID" value="NZ_JAALLT010000005.1"/>
</dbReference>
<organism evidence="9 10">
    <name type="scientific">Halalkalibaculum roseum</name>
    <dbReference type="NCBI Taxonomy" id="2709311"/>
    <lineage>
        <taxon>Bacteria</taxon>
        <taxon>Pseudomonadati</taxon>
        <taxon>Balneolota</taxon>
        <taxon>Balneolia</taxon>
        <taxon>Balneolales</taxon>
        <taxon>Balneolaceae</taxon>
        <taxon>Halalkalibaculum</taxon>
    </lineage>
</organism>
<comment type="subunit">
    <text evidence="7">Homodimer. Within each dimer, one monomer is responsible for RNA recognition and catalysis, while the other monomer binds to the replacement base PreQ1.</text>
</comment>
<evidence type="ECO:0000259" key="8">
    <source>
        <dbReference type="Pfam" id="PF01702"/>
    </source>
</evidence>
<keyword evidence="2 7" id="KW-0328">Glycosyltransferase</keyword>
<dbReference type="InterPro" id="IPR050076">
    <property type="entry name" value="ArchSynthase1/Queuine_TRR"/>
</dbReference>
<dbReference type="UniPathway" id="UPA00392"/>
<comment type="catalytic activity">
    <reaction evidence="6 7">
        <text>7-aminomethyl-7-carbaguanine + guanosine(34) in tRNA = 7-aminomethyl-7-carbaguanosine(34) in tRNA + guanine</text>
        <dbReference type="Rhea" id="RHEA:24104"/>
        <dbReference type="Rhea" id="RHEA-COMP:10341"/>
        <dbReference type="Rhea" id="RHEA-COMP:10342"/>
        <dbReference type="ChEBI" id="CHEBI:16235"/>
        <dbReference type="ChEBI" id="CHEBI:58703"/>
        <dbReference type="ChEBI" id="CHEBI:74269"/>
        <dbReference type="ChEBI" id="CHEBI:82833"/>
        <dbReference type="EC" id="2.4.2.29"/>
    </reaction>
</comment>
<dbReference type="InterPro" id="IPR036511">
    <property type="entry name" value="TGT-like_sf"/>
</dbReference>
<dbReference type="GO" id="GO:0005829">
    <property type="term" value="C:cytosol"/>
    <property type="evidence" value="ECO:0007669"/>
    <property type="project" value="TreeGrafter"/>
</dbReference>
<proteinExistence type="inferred from homology"/>
<dbReference type="InterPro" id="IPR004803">
    <property type="entry name" value="TGT"/>
</dbReference>
<evidence type="ECO:0000256" key="3">
    <source>
        <dbReference type="ARBA" id="ARBA00022679"/>
    </source>
</evidence>
<dbReference type="GO" id="GO:0008479">
    <property type="term" value="F:tRNA-guanosine(34) queuine transglycosylase activity"/>
    <property type="evidence" value="ECO:0007669"/>
    <property type="project" value="UniProtKB-UniRule"/>
</dbReference>
<evidence type="ECO:0000256" key="4">
    <source>
        <dbReference type="ARBA" id="ARBA00022694"/>
    </source>
</evidence>
<dbReference type="PANTHER" id="PTHR46499">
    <property type="entry name" value="QUEUINE TRNA-RIBOSYLTRANSFERASE"/>
    <property type="match status" value="1"/>
</dbReference>
<sequence>MLFELHKEDQSTKARKGILKTDHGNIETPIFMPVGTLGTVKAVKPEDLRDKIHAQIILGNAYHLYLRPGCDIIEEAGGLHRFMQWDGPILTDSGGYQIYSLSDNRELKEKGAHFKSHLDGSKHLFTPENVVEIQRVLGSDIMMLLDECPPYPCSYEYAKESMELTHRWAERGRKAFLDTESKYGHRQYQFGIIQGGTYEDLRKESTQFMTEQDFEGLAIGGLSVGEPAELMYEMADLNTDLMPAGKPRYLMGVGTPANLLHCVALGIDMFDCVMPTRNARNGQIFTRHGIINIRNAKWKNHHKVFDKEFPSDVSQKYTMSYLHHLFRNSELLGLELTSIHNLTFYLWLMEQMRKRIKDGTFSDWYAGMAEQVDQKI</sequence>
<dbReference type="PANTHER" id="PTHR46499:SF1">
    <property type="entry name" value="QUEUINE TRNA-RIBOSYLTRANSFERASE"/>
    <property type="match status" value="1"/>
</dbReference>
<feature type="binding site" evidence="7">
    <location>
        <begin position="92"/>
        <end position="96"/>
    </location>
    <ligand>
        <name>substrate</name>
    </ligand>
</feature>
<dbReference type="Proteomes" id="UP000473278">
    <property type="component" value="Unassembled WGS sequence"/>
</dbReference>
<dbReference type="InterPro" id="IPR002616">
    <property type="entry name" value="tRNA_ribo_trans-like"/>
</dbReference>
<feature type="binding site" evidence="7">
    <location>
        <position position="221"/>
    </location>
    <ligand>
        <name>substrate</name>
    </ligand>
</feature>
<feature type="domain" description="tRNA-guanine(15) transglycosylase-like" evidence="8">
    <location>
        <begin position="12"/>
        <end position="371"/>
    </location>
</feature>
<reference evidence="9 10" key="1">
    <citation type="submission" date="2020-02" db="EMBL/GenBank/DDBJ databases">
        <title>Balneolaceae bacterium YR4-1, complete genome.</title>
        <authorList>
            <person name="Li Y."/>
            <person name="Wu S."/>
        </authorList>
    </citation>
    <scope>NUCLEOTIDE SEQUENCE [LARGE SCALE GENOMIC DNA]</scope>
    <source>
        <strain evidence="9 10">YR4-1</strain>
    </source>
</reference>
<comment type="pathway">
    <text evidence="1 7">tRNA modification; tRNA-queuosine biosynthesis.</text>
</comment>
<evidence type="ECO:0000313" key="10">
    <source>
        <dbReference type="Proteomes" id="UP000473278"/>
    </source>
</evidence>
<evidence type="ECO:0000256" key="7">
    <source>
        <dbReference type="HAMAP-Rule" id="MF_00168"/>
    </source>
</evidence>